<evidence type="ECO:0000256" key="3">
    <source>
        <dbReference type="ARBA" id="ARBA00022722"/>
    </source>
</evidence>
<keyword evidence="2 7" id="KW-0819">tRNA processing</keyword>
<comment type="subunit">
    <text evidence="7">Consists of a catalytic RNA component (M1 or rnpB) and a protein subunit.</text>
</comment>
<comment type="catalytic activity">
    <reaction evidence="7">
        <text>Endonucleolytic cleavage of RNA, removing 5'-extranucleotides from tRNA precursor.</text>
        <dbReference type="EC" id="3.1.26.5"/>
    </reaction>
</comment>
<dbReference type="AlphaFoldDB" id="A0A5R9ENG6"/>
<dbReference type="NCBIfam" id="TIGR00188">
    <property type="entry name" value="rnpA"/>
    <property type="match status" value="1"/>
</dbReference>
<organism evidence="9 10">
    <name type="scientific">Ruoffia tabacinasalis</name>
    <dbReference type="NCBI Taxonomy" id="87458"/>
    <lineage>
        <taxon>Bacteria</taxon>
        <taxon>Bacillati</taxon>
        <taxon>Bacillota</taxon>
        <taxon>Bacilli</taxon>
        <taxon>Lactobacillales</taxon>
        <taxon>Aerococcaceae</taxon>
        <taxon>Ruoffia</taxon>
    </lineage>
</organism>
<comment type="function">
    <text evidence="1 7">RNaseP catalyzes the removal of the 5'-leader sequence from pre-tRNA to produce the mature 5'-terminus. It can also cleave other RNA substrates such as 4.5S RNA. The protein component plays an auxiliary but essential role in vivo by binding to the 5'-leader sequence and broadening the substrate specificity of the ribozyme.</text>
</comment>
<dbReference type="FunFam" id="3.30.230.10:FF:000021">
    <property type="entry name" value="Ribonuclease P protein component"/>
    <property type="match status" value="1"/>
</dbReference>
<dbReference type="InterPro" id="IPR000100">
    <property type="entry name" value="RNase_P"/>
</dbReference>
<dbReference type="InterPro" id="IPR020539">
    <property type="entry name" value="RNase_P_CS"/>
</dbReference>
<dbReference type="OrthoDB" id="9810867at2"/>
<gene>
    <name evidence="7 9" type="primary">rnpA</name>
    <name evidence="9" type="ORF">FEZ33_02235</name>
</gene>
<evidence type="ECO:0000256" key="5">
    <source>
        <dbReference type="ARBA" id="ARBA00022801"/>
    </source>
</evidence>
<dbReference type="GO" id="GO:0000049">
    <property type="term" value="F:tRNA binding"/>
    <property type="evidence" value="ECO:0007669"/>
    <property type="project" value="UniProtKB-UniRule"/>
</dbReference>
<proteinExistence type="inferred from homology"/>
<dbReference type="EMBL" id="VBSP01000004">
    <property type="protein sequence ID" value="TLQ49058.1"/>
    <property type="molecule type" value="Genomic_DNA"/>
</dbReference>
<evidence type="ECO:0000256" key="1">
    <source>
        <dbReference type="ARBA" id="ARBA00002663"/>
    </source>
</evidence>
<dbReference type="GO" id="GO:0030677">
    <property type="term" value="C:ribonuclease P complex"/>
    <property type="evidence" value="ECO:0007669"/>
    <property type="project" value="TreeGrafter"/>
</dbReference>
<name>A0A5R9ENG6_9LACT</name>
<evidence type="ECO:0000313" key="9">
    <source>
        <dbReference type="EMBL" id="TLQ49058.1"/>
    </source>
</evidence>
<dbReference type="GO" id="GO:0042781">
    <property type="term" value="F:3'-tRNA processing endoribonuclease activity"/>
    <property type="evidence" value="ECO:0007669"/>
    <property type="project" value="TreeGrafter"/>
</dbReference>
<sequence length="121" mass="14196">MRKEYRVKKEYEFQRAFREGESVANRQLVLYVYPKPEQAHFRVGLSVGKKIGNAVERNQVKRYIRQALQELEPAIQSDIDFLLIARKDIQTKTFHEVKSSIIHVMNIAGILDKKNPIINKK</sequence>
<keyword evidence="5 7" id="KW-0378">Hydrolase</keyword>
<dbReference type="Pfam" id="PF00825">
    <property type="entry name" value="Ribonuclease_P"/>
    <property type="match status" value="1"/>
</dbReference>
<dbReference type="EC" id="3.1.26.5" evidence="7 8"/>
<evidence type="ECO:0000313" key="10">
    <source>
        <dbReference type="Proteomes" id="UP000306420"/>
    </source>
</evidence>
<comment type="similarity">
    <text evidence="7">Belongs to the RnpA family.</text>
</comment>
<evidence type="ECO:0000256" key="2">
    <source>
        <dbReference type="ARBA" id="ARBA00022694"/>
    </source>
</evidence>
<dbReference type="InterPro" id="IPR014721">
    <property type="entry name" value="Ribsml_uS5_D2-typ_fold_subgr"/>
</dbReference>
<reference evidence="9 10" key="1">
    <citation type="submission" date="2019-05" db="EMBL/GenBank/DDBJ databases">
        <title>The metagenome of a microbial culture collection derived from dairy environment covers the genomic content of the human microbiome.</title>
        <authorList>
            <person name="Roder T."/>
            <person name="Wuthrich D."/>
            <person name="Sattari Z."/>
            <person name="Von Ah U."/>
            <person name="Bar C."/>
            <person name="Ronchi F."/>
            <person name="Macpherson A.J."/>
            <person name="Ganal-Vonarburg S.C."/>
            <person name="Bruggmann R."/>
            <person name="Vergeres G."/>
        </authorList>
    </citation>
    <scope>NUCLEOTIDE SEQUENCE [LARGE SCALE GENOMIC DNA]</scope>
    <source>
        <strain evidence="9 10">FAM 24227</strain>
    </source>
</reference>
<accession>A0A5R9ENG6</accession>
<dbReference type="HAMAP" id="MF_00227">
    <property type="entry name" value="RNase_P"/>
    <property type="match status" value="1"/>
</dbReference>
<dbReference type="InterPro" id="IPR020568">
    <property type="entry name" value="Ribosomal_Su5_D2-typ_SF"/>
</dbReference>
<evidence type="ECO:0000256" key="8">
    <source>
        <dbReference type="NCBIfam" id="TIGR00188"/>
    </source>
</evidence>
<dbReference type="PROSITE" id="PS00648">
    <property type="entry name" value="RIBONUCLEASE_P"/>
    <property type="match status" value="1"/>
</dbReference>
<dbReference type="RefSeq" id="WP_138403768.1">
    <property type="nucleotide sequence ID" value="NZ_VBSP01000004.1"/>
</dbReference>
<keyword evidence="4 7" id="KW-0255">Endonuclease</keyword>
<dbReference type="PANTHER" id="PTHR33992">
    <property type="entry name" value="RIBONUCLEASE P PROTEIN COMPONENT"/>
    <property type="match status" value="1"/>
</dbReference>
<protein>
    <recommendedName>
        <fullName evidence="7 8">Ribonuclease P protein component</fullName>
        <shortName evidence="7">RNase P protein</shortName>
        <shortName evidence="7">RNaseP protein</shortName>
        <ecNumber evidence="7 8">3.1.26.5</ecNumber>
    </recommendedName>
    <alternativeName>
        <fullName evidence="7">Protein C5</fullName>
    </alternativeName>
</protein>
<keyword evidence="6 7" id="KW-0694">RNA-binding</keyword>
<dbReference type="SUPFAM" id="SSF54211">
    <property type="entry name" value="Ribosomal protein S5 domain 2-like"/>
    <property type="match status" value="1"/>
</dbReference>
<keyword evidence="3 7" id="KW-0540">Nuclease</keyword>
<dbReference type="GO" id="GO:0001682">
    <property type="term" value="P:tRNA 5'-leader removal"/>
    <property type="evidence" value="ECO:0007669"/>
    <property type="project" value="UniProtKB-UniRule"/>
</dbReference>
<evidence type="ECO:0000256" key="4">
    <source>
        <dbReference type="ARBA" id="ARBA00022759"/>
    </source>
</evidence>
<dbReference type="Proteomes" id="UP000306420">
    <property type="component" value="Unassembled WGS sequence"/>
</dbReference>
<dbReference type="Gene3D" id="3.30.230.10">
    <property type="match status" value="1"/>
</dbReference>
<dbReference type="PANTHER" id="PTHR33992:SF1">
    <property type="entry name" value="RIBONUCLEASE P PROTEIN COMPONENT"/>
    <property type="match status" value="1"/>
</dbReference>
<evidence type="ECO:0000256" key="7">
    <source>
        <dbReference type="HAMAP-Rule" id="MF_00227"/>
    </source>
</evidence>
<dbReference type="GO" id="GO:0004526">
    <property type="term" value="F:ribonuclease P activity"/>
    <property type="evidence" value="ECO:0007669"/>
    <property type="project" value="UniProtKB-UniRule"/>
</dbReference>
<evidence type="ECO:0000256" key="6">
    <source>
        <dbReference type="ARBA" id="ARBA00022884"/>
    </source>
</evidence>
<comment type="caution">
    <text evidence="9">The sequence shown here is derived from an EMBL/GenBank/DDBJ whole genome shotgun (WGS) entry which is preliminary data.</text>
</comment>